<dbReference type="Proteomes" id="UP000294862">
    <property type="component" value="Unassembled WGS sequence"/>
</dbReference>
<dbReference type="Gene3D" id="3.40.50.1820">
    <property type="entry name" value="alpha/beta hydrolase"/>
    <property type="match status" value="1"/>
</dbReference>
<reference evidence="2 3" key="1">
    <citation type="journal article" date="2015" name="Stand. Genomic Sci.">
        <title>Genomic Encyclopedia of Bacterial and Archaeal Type Strains, Phase III: the genomes of soil and plant-associated and newly described type strains.</title>
        <authorList>
            <person name="Whitman W.B."/>
            <person name="Woyke T."/>
            <person name="Klenk H.P."/>
            <person name="Zhou Y."/>
            <person name="Lilburn T.G."/>
            <person name="Beck B.J."/>
            <person name="De Vos P."/>
            <person name="Vandamme P."/>
            <person name="Eisen J.A."/>
            <person name="Garrity G."/>
            <person name="Hugenholtz P."/>
            <person name="Kyrpides N.C."/>
        </authorList>
    </citation>
    <scope>NUCLEOTIDE SEQUENCE [LARGE SCALE GENOMIC DNA]</scope>
    <source>
        <strain evidence="2 3">A3</strain>
    </source>
</reference>
<protein>
    <submittedName>
        <fullName evidence="2">Alpha-beta hydrolase superfamily lysophospholipase</fullName>
    </submittedName>
</protein>
<proteinExistence type="predicted"/>
<comment type="caution">
    <text evidence="2">The sequence shown here is derived from an EMBL/GenBank/DDBJ whole genome shotgun (WGS) entry which is preliminary data.</text>
</comment>
<dbReference type="InterPro" id="IPR029058">
    <property type="entry name" value="AB_hydrolase_fold"/>
</dbReference>
<dbReference type="PANTHER" id="PTHR43798:SF33">
    <property type="entry name" value="HYDROLASE, PUTATIVE (AFU_ORTHOLOGUE AFUA_2G14860)-RELATED"/>
    <property type="match status" value="1"/>
</dbReference>
<dbReference type="EMBL" id="SLWQ01000006">
    <property type="protein sequence ID" value="TCO40025.1"/>
    <property type="molecule type" value="Genomic_DNA"/>
</dbReference>
<dbReference type="PANTHER" id="PTHR43798">
    <property type="entry name" value="MONOACYLGLYCEROL LIPASE"/>
    <property type="match status" value="1"/>
</dbReference>
<feature type="domain" description="Serine aminopeptidase S33" evidence="1">
    <location>
        <begin position="87"/>
        <end position="217"/>
    </location>
</feature>
<evidence type="ECO:0000313" key="2">
    <source>
        <dbReference type="EMBL" id="TCO40025.1"/>
    </source>
</evidence>
<sequence>MATLAAARNSTIVRNIRFALLRACFALGSWLRPTATLRRAWRLFCTPLSITRRRALATDIGGATLGSLAIGGEQVAVYTWGDPSRQPYVLLAHGWSSHATRFLAWIAPLRAAGYAIVGFDQVGHGRSSGRRTTLPDFAAVLAEVARRHGPAAAVIGHSLGGAAATLALADGVAAERAILVAPAADPLDAASRFGRFVGLAEYLRSHLFDEYEAKHPLRVASLQAHLKAPAIACPALVVHDLDDREVPWAEGERYARHWPAARLLTTTGLGHHRVVDDAAVIDGALRFLRGETVGERVVSSPNLPYGFC</sequence>
<organism evidence="2 3">
    <name type="scientific">Dokdonella fugitiva</name>
    <dbReference type="NCBI Taxonomy" id="328517"/>
    <lineage>
        <taxon>Bacteria</taxon>
        <taxon>Pseudomonadati</taxon>
        <taxon>Pseudomonadota</taxon>
        <taxon>Gammaproteobacteria</taxon>
        <taxon>Lysobacterales</taxon>
        <taxon>Rhodanobacteraceae</taxon>
        <taxon>Dokdonella</taxon>
    </lineage>
</organism>
<dbReference type="OrthoDB" id="9785847at2"/>
<dbReference type="Pfam" id="PF12146">
    <property type="entry name" value="Hydrolase_4"/>
    <property type="match status" value="1"/>
</dbReference>
<name>A0A4R2IBW1_9GAMM</name>
<dbReference type="InterPro" id="IPR050266">
    <property type="entry name" value="AB_hydrolase_sf"/>
</dbReference>
<keyword evidence="3" id="KW-1185">Reference proteome</keyword>
<dbReference type="GO" id="GO:0016020">
    <property type="term" value="C:membrane"/>
    <property type="evidence" value="ECO:0007669"/>
    <property type="project" value="TreeGrafter"/>
</dbReference>
<dbReference type="InterPro" id="IPR022742">
    <property type="entry name" value="Hydrolase_4"/>
</dbReference>
<dbReference type="RefSeq" id="WP_131998623.1">
    <property type="nucleotide sequence ID" value="NZ_JACGXM010000007.1"/>
</dbReference>
<dbReference type="GO" id="GO:0016787">
    <property type="term" value="F:hydrolase activity"/>
    <property type="evidence" value="ECO:0007669"/>
    <property type="project" value="UniProtKB-KW"/>
</dbReference>
<keyword evidence="2" id="KW-0378">Hydrolase</keyword>
<dbReference type="SUPFAM" id="SSF53474">
    <property type="entry name" value="alpha/beta-Hydrolases"/>
    <property type="match status" value="1"/>
</dbReference>
<evidence type="ECO:0000313" key="3">
    <source>
        <dbReference type="Proteomes" id="UP000294862"/>
    </source>
</evidence>
<dbReference type="AlphaFoldDB" id="A0A4R2IBW1"/>
<accession>A0A4R2IBW1</accession>
<evidence type="ECO:0000259" key="1">
    <source>
        <dbReference type="Pfam" id="PF12146"/>
    </source>
</evidence>
<gene>
    <name evidence="2" type="ORF">EV148_106180</name>
</gene>